<evidence type="ECO:0008006" key="3">
    <source>
        <dbReference type="Google" id="ProtNLM"/>
    </source>
</evidence>
<protein>
    <recommendedName>
        <fullName evidence="3">Tetratricopeptide repeat protein</fullName>
    </recommendedName>
</protein>
<dbReference type="SUPFAM" id="SSF48452">
    <property type="entry name" value="TPR-like"/>
    <property type="match status" value="1"/>
</dbReference>
<dbReference type="Proteomes" id="UP001500235">
    <property type="component" value="Unassembled WGS sequence"/>
</dbReference>
<dbReference type="RefSeq" id="WP_344706425.1">
    <property type="nucleotide sequence ID" value="NZ_BAABBQ010000001.1"/>
</dbReference>
<evidence type="ECO:0000313" key="1">
    <source>
        <dbReference type="EMBL" id="GAA4014704.1"/>
    </source>
</evidence>
<organism evidence="1 2">
    <name type="scientific">Sphingomonas swuensis</name>
    <dbReference type="NCBI Taxonomy" id="977800"/>
    <lineage>
        <taxon>Bacteria</taxon>
        <taxon>Pseudomonadati</taxon>
        <taxon>Pseudomonadota</taxon>
        <taxon>Alphaproteobacteria</taxon>
        <taxon>Sphingomonadales</taxon>
        <taxon>Sphingomonadaceae</taxon>
        <taxon>Sphingomonas</taxon>
    </lineage>
</organism>
<accession>A0ABP7SPU9</accession>
<reference evidence="2" key="1">
    <citation type="journal article" date="2019" name="Int. J. Syst. Evol. Microbiol.">
        <title>The Global Catalogue of Microorganisms (GCM) 10K type strain sequencing project: providing services to taxonomists for standard genome sequencing and annotation.</title>
        <authorList>
            <consortium name="The Broad Institute Genomics Platform"/>
            <consortium name="The Broad Institute Genome Sequencing Center for Infectious Disease"/>
            <person name="Wu L."/>
            <person name="Ma J."/>
        </authorList>
    </citation>
    <scope>NUCLEOTIDE SEQUENCE [LARGE SCALE GENOMIC DNA]</scope>
    <source>
        <strain evidence="2">JCM 17563</strain>
    </source>
</reference>
<evidence type="ECO:0000313" key="2">
    <source>
        <dbReference type="Proteomes" id="UP001500235"/>
    </source>
</evidence>
<comment type="caution">
    <text evidence="1">The sequence shown here is derived from an EMBL/GenBank/DDBJ whole genome shotgun (WGS) entry which is preliminary data.</text>
</comment>
<dbReference type="InterPro" id="IPR011990">
    <property type="entry name" value="TPR-like_helical_dom_sf"/>
</dbReference>
<dbReference type="EMBL" id="BAABBQ010000001">
    <property type="protein sequence ID" value="GAA4014704.1"/>
    <property type="molecule type" value="Genomic_DNA"/>
</dbReference>
<name>A0ABP7SPU9_9SPHN</name>
<dbReference type="Gene3D" id="1.25.40.10">
    <property type="entry name" value="Tetratricopeptide repeat domain"/>
    <property type="match status" value="1"/>
</dbReference>
<proteinExistence type="predicted"/>
<keyword evidence="2" id="KW-1185">Reference proteome</keyword>
<sequence>MPDWYRNTEWNDEVAAGFDAKLARSRGQRSQYLRIQGSTLKDVDPRAAIELFRRCIGEGDPLTIAHAMLDMAHAHYRLGHVGEALDTLEALLDQQQREPRHRTSAAFEYPFLVALHDERQRFDRAWAVLQEGEPAFLPDMMFEVEAARAILHDGRGEREASTTAARRALGASAEQGWIPGFPDVGVVTDSEHPLMQRLRGLAGD</sequence>
<gene>
    <name evidence="1" type="ORF">GCM10022280_11540</name>
</gene>